<dbReference type="PANTHER" id="PTHR34217:SF1">
    <property type="entry name" value="CARBOXYPEPTIDASE 1"/>
    <property type="match status" value="1"/>
</dbReference>
<dbReference type="PANTHER" id="PTHR34217">
    <property type="entry name" value="METAL-DEPENDENT CARBOXYPEPTIDASE"/>
    <property type="match status" value="1"/>
</dbReference>
<evidence type="ECO:0000256" key="1">
    <source>
        <dbReference type="ARBA" id="ARBA00022645"/>
    </source>
</evidence>
<dbReference type="PRINTS" id="PR00998">
    <property type="entry name" value="CRBOXYPTASET"/>
</dbReference>
<feature type="binding site" evidence="9">
    <location>
        <position position="296"/>
    </location>
    <ligand>
        <name>Zn(2+)</name>
        <dbReference type="ChEBI" id="CHEBI:29105"/>
        <note>catalytic</note>
    </ligand>
</feature>
<keyword evidence="1 8" id="KW-0121">Carboxypeptidase</keyword>
<organism evidence="11 12">
    <name type="scientific">Thiolapillus brandeum</name>
    <dbReference type="NCBI Taxonomy" id="1076588"/>
    <lineage>
        <taxon>Bacteria</taxon>
        <taxon>Pseudomonadati</taxon>
        <taxon>Pseudomonadota</taxon>
        <taxon>Gammaproteobacteria</taxon>
        <taxon>Chromatiales</taxon>
        <taxon>Sedimenticolaceae</taxon>
        <taxon>Thiolapillus</taxon>
    </lineage>
</organism>
<dbReference type="FunFam" id="1.10.1370.30:FF:000003">
    <property type="entry name" value="Thermostable carboxypeptidase 1"/>
    <property type="match status" value="1"/>
</dbReference>
<dbReference type="CDD" id="cd06460">
    <property type="entry name" value="M32_Taq"/>
    <property type="match status" value="1"/>
</dbReference>
<reference evidence="11 12" key="1">
    <citation type="journal article" date="2014" name="PLoS ONE">
        <title>Physiological and genomic features of a novel sulfur-oxidizing gammaproteobacterium belonging to a previously uncultivated symbiotic lineage isolated from a hydrothermal vent.</title>
        <authorList>
            <person name="Nunoura T."/>
            <person name="Takaki Y."/>
            <person name="Kazama H."/>
            <person name="Kakuta J."/>
            <person name="Shimamura S."/>
            <person name="Makita H."/>
            <person name="Hirai M."/>
            <person name="Miyazaki M."/>
            <person name="Takai K."/>
        </authorList>
    </citation>
    <scope>NUCLEOTIDE SEQUENCE [LARGE SCALE GENOMIC DNA]</scope>
    <source>
        <strain evidence="11 12">Hiromi1</strain>
    </source>
</reference>
<feature type="binding site" evidence="9">
    <location>
        <position position="270"/>
    </location>
    <ligand>
        <name>Zn(2+)</name>
        <dbReference type="ChEBI" id="CHEBI:29105"/>
        <note>catalytic</note>
    </ligand>
</feature>
<evidence type="ECO:0000256" key="7">
    <source>
        <dbReference type="ARBA" id="ARBA00061580"/>
    </source>
</evidence>
<keyword evidence="2 8" id="KW-0645">Protease</keyword>
<dbReference type="OrthoDB" id="9772308at2"/>
<evidence type="ECO:0000256" key="8">
    <source>
        <dbReference type="PIRNR" id="PIRNR006615"/>
    </source>
</evidence>
<dbReference type="Proteomes" id="UP000031631">
    <property type="component" value="Chromosome"/>
</dbReference>
<evidence type="ECO:0000256" key="2">
    <source>
        <dbReference type="ARBA" id="ARBA00022670"/>
    </source>
</evidence>
<feature type="active site" description="Proton donor/acceptor" evidence="10">
    <location>
        <position position="267"/>
    </location>
</feature>
<comment type="similarity">
    <text evidence="7 8">Belongs to the peptidase M32 family.</text>
</comment>
<evidence type="ECO:0000313" key="11">
    <source>
        <dbReference type="EMBL" id="BAO45212.1"/>
    </source>
</evidence>
<protein>
    <recommendedName>
        <fullName evidence="8">Metal-dependent carboxypeptidase</fullName>
        <ecNumber evidence="8">3.4.17.19</ecNumber>
    </recommendedName>
</protein>
<dbReference type="Pfam" id="PF02074">
    <property type="entry name" value="Peptidase_M32"/>
    <property type="match status" value="1"/>
</dbReference>
<gene>
    <name evidence="11" type="ORF">TBH_C2301</name>
</gene>
<keyword evidence="9" id="KW-0862">Zinc</keyword>
<keyword evidence="12" id="KW-1185">Reference proteome</keyword>
<dbReference type="PROSITE" id="PS52034">
    <property type="entry name" value="PEPTIDASE_M32"/>
    <property type="match status" value="1"/>
</dbReference>
<evidence type="ECO:0000256" key="5">
    <source>
        <dbReference type="ARBA" id="ARBA00023049"/>
    </source>
</evidence>
<dbReference type="KEGG" id="tbn:TBH_C2301"/>
<dbReference type="AlphaFoldDB" id="A0A7U6GK93"/>
<evidence type="ECO:0000256" key="3">
    <source>
        <dbReference type="ARBA" id="ARBA00022723"/>
    </source>
</evidence>
<evidence type="ECO:0000256" key="10">
    <source>
        <dbReference type="PIRSR" id="PIRSR006615-2"/>
    </source>
</evidence>
<keyword evidence="3 8" id="KW-0479">Metal-binding</keyword>
<sequence>MTGQTAYQELEALFQKVHHFTHLSSMAYWDSATMMPPGGSKARGQALAEVSSLINDLVGSRKTGDLIEKAETARDGLSDWQQANLREMQRQHFNASSVNSELVRAHALASSRCENAWRELRMENNWKDFEPLLSEVIDLTREQAAIRSEASGLSPYDALLNLYEPGQSSSTIDTVFARLKAYLPDFVKQTVEQQKGEVLIRPSGSFPREKQRALALDLMKAVGFDFNHGRLDSSHHPFCGGVPEDVRITTRYTEDDFSESLMGVLHETGHAKYDQGLPGAWLSQPVGQPRGMGIHESQSLFQEMQVCRSHAFLSFAGPLMAAHLSNPETPNACWEADNLYRLYNHVQPDYIRVNADEASYPLHVILRYELEKDLVNGNLKVRDIPEAWDEKMQEYLGLSTRDNYRDGCMQDIHWTHGMFGYFPTYTLGAMNAAQLYHAARKAIPNLEEQISRGDFEALNHWQSQAIWSWGSYYSIDELMLQGTGETLNPDYFIHHLQQRFSPL</sequence>
<evidence type="ECO:0000256" key="4">
    <source>
        <dbReference type="ARBA" id="ARBA00022801"/>
    </source>
</evidence>
<name>A0A7U6GK93_9GAMM</name>
<evidence type="ECO:0000313" key="12">
    <source>
        <dbReference type="Proteomes" id="UP000031631"/>
    </source>
</evidence>
<dbReference type="Gene3D" id="1.10.1370.30">
    <property type="match status" value="1"/>
</dbReference>
<proteinExistence type="inferred from homology"/>
<dbReference type="InterPro" id="IPR001333">
    <property type="entry name" value="Peptidase_M32_Taq"/>
</dbReference>
<comment type="function">
    <text evidence="8">Broad specificity carboxypetidase that releases amino acids sequentially from the C-terminus, including neutral, aromatic, polar and basic residues.</text>
</comment>
<keyword evidence="5 8" id="KW-0482">Metalloprotease</keyword>
<comment type="cofactor">
    <cofactor evidence="9">
        <name>Zn(2+)</name>
        <dbReference type="ChEBI" id="CHEBI:29105"/>
    </cofactor>
    <text evidence="9">Binds 1 zinc ion per subunit.</text>
</comment>
<evidence type="ECO:0000256" key="6">
    <source>
        <dbReference type="ARBA" id="ARBA00052755"/>
    </source>
</evidence>
<accession>A0A7U6GK93</accession>
<dbReference type="EMBL" id="AP012273">
    <property type="protein sequence ID" value="BAO45212.1"/>
    <property type="molecule type" value="Genomic_DNA"/>
</dbReference>
<keyword evidence="4 8" id="KW-0378">Hydrolase</keyword>
<feature type="binding site" evidence="9">
    <location>
        <position position="266"/>
    </location>
    <ligand>
        <name>Zn(2+)</name>
        <dbReference type="ChEBI" id="CHEBI:29105"/>
        <note>catalytic</note>
    </ligand>
</feature>
<dbReference type="GO" id="GO:0006508">
    <property type="term" value="P:proteolysis"/>
    <property type="evidence" value="ECO:0007669"/>
    <property type="project" value="UniProtKB-UniRule"/>
</dbReference>
<comment type="catalytic activity">
    <reaction evidence="6 8">
        <text>Release of a C-terminal amino acid with broad specificity, except for -Pro.</text>
        <dbReference type="EC" id="3.4.17.19"/>
    </reaction>
</comment>
<dbReference type="PIRSF" id="PIRSF006615">
    <property type="entry name" value="Zn_crbxpep_Taq"/>
    <property type="match status" value="1"/>
</dbReference>
<dbReference type="GO" id="GO:0004181">
    <property type="term" value="F:metallocarboxypeptidase activity"/>
    <property type="evidence" value="ECO:0007669"/>
    <property type="project" value="UniProtKB-UniRule"/>
</dbReference>
<evidence type="ECO:0000256" key="9">
    <source>
        <dbReference type="PIRSR" id="PIRSR006615-1"/>
    </source>
</evidence>
<dbReference type="RefSeq" id="WP_041068595.1">
    <property type="nucleotide sequence ID" value="NZ_AP012273.1"/>
</dbReference>
<dbReference type="EC" id="3.4.17.19" evidence="8"/>
<dbReference type="GO" id="GO:0008270">
    <property type="term" value="F:zinc ion binding"/>
    <property type="evidence" value="ECO:0007669"/>
    <property type="project" value="UniProtKB-ARBA"/>
</dbReference>
<dbReference type="SUPFAM" id="SSF55486">
    <property type="entry name" value="Metalloproteases ('zincins'), catalytic domain"/>
    <property type="match status" value="1"/>
</dbReference>